<feature type="domain" description="Ketoreductase" evidence="3">
    <location>
        <begin position="8"/>
        <end position="184"/>
    </location>
</feature>
<dbReference type="STRING" id="89524.SAMN05444370_103396"/>
<evidence type="ECO:0000313" key="5">
    <source>
        <dbReference type="Proteomes" id="UP000198703"/>
    </source>
</evidence>
<evidence type="ECO:0000313" key="4">
    <source>
        <dbReference type="EMBL" id="SEA18826.1"/>
    </source>
</evidence>
<gene>
    <name evidence="4" type="ORF">SAMN05444370_103396</name>
</gene>
<evidence type="ECO:0000259" key="3">
    <source>
        <dbReference type="SMART" id="SM00822"/>
    </source>
</evidence>
<dbReference type="FunFam" id="3.40.50.720:FF:000084">
    <property type="entry name" value="Short-chain dehydrogenase reductase"/>
    <property type="match status" value="1"/>
</dbReference>
<dbReference type="InterPro" id="IPR036291">
    <property type="entry name" value="NAD(P)-bd_dom_sf"/>
</dbReference>
<dbReference type="NCBIfam" id="NF005559">
    <property type="entry name" value="PRK07231.1"/>
    <property type="match status" value="1"/>
</dbReference>
<comment type="similarity">
    <text evidence="1">Belongs to the short-chain dehydrogenases/reductases (SDR) family.</text>
</comment>
<keyword evidence="2" id="KW-0560">Oxidoreductase</keyword>
<dbReference type="GO" id="GO:0016616">
    <property type="term" value="F:oxidoreductase activity, acting on the CH-OH group of donors, NAD or NADP as acceptor"/>
    <property type="evidence" value="ECO:0007669"/>
    <property type="project" value="TreeGrafter"/>
</dbReference>
<dbReference type="Gene3D" id="3.40.50.720">
    <property type="entry name" value="NAD(P)-binding Rossmann-like Domain"/>
    <property type="match status" value="1"/>
</dbReference>
<accession>A0A1H3Z566</accession>
<dbReference type="SUPFAM" id="SSF51735">
    <property type="entry name" value="NAD(P)-binding Rossmann-fold domains"/>
    <property type="match status" value="1"/>
</dbReference>
<dbReference type="PROSITE" id="PS00061">
    <property type="entry name" value="ADH_SHORT"/>
    <property type="match status" value="1"/>
</dbReference>
<dbReference type="InterPro" id="IPR057326">
    <property type="entry name" value="KR_dom"/>
</dbReference>
<dbReference type="Pfam" id="PF13561">
    <property type="entry name" value="adh_short_C2"/>
    <property type="match status" value="1"/>
</dbReference>
<dbReference type="AlphaFoldDB" id="A0A1H3Z566"/>
<dbReference type="EMBL" id="FNQM01000003">
    <property type="protein sequence ID" value="SEA18826.1"/>
    <property type="molecule type" value="Genomic_DNA"/>
</dbReference>
<protein>
    <submittedName>
        <fullName evidence="4">NAD(P)-dependent dehydrogenase, short-chain alcohol dehydrogenase family</fullName>
    </submittedName>
</protein>
<dbReference type="Proteomes" id="UP000198703">
    <property type="component" value="Unassembled WGS sequence"/>
</dbReference>
<sequence length="246" mass="24802">MPGDMSGRRVLVTGASSGLGAHMAAALARAGARVVAAARRTEALARLAQETGGAATPVAMDVTDPASVAAGVEFAVEALGGLDGLVNNAGVAWGGPALDMPDAAFAQVMAVNVHGAFRVAQAAARAMAAGEGGAIVNMASIQGFGTGRGVAAYAASKAAVIHLTRSLAVEWARHGVRVNALAPGYFPTEMTEGHLGEAMLRKVPLRRFGRPEDLDGPLFLLLSDASAYMTGAIIPVDGGHLVTPLT</sequence>
<organism evidence="4 5">
    <name type="scientific">Rubrimonas cliftonensis</name>
    <dbReference type="NCBI Taxonomy" id="89524"/>
    <lineage>
        <taxon>Bacteria</taxon>
        <taxon>Pseudomonadati</taxon>
        <taxon>Pseudomonadota</taxon>
        <taxon>Alphaproteobacteria</taxon>
        <taxon>Rhodobacterales</taxon>
        <taxon>Paracoccaceae</taxon>
        <taxon>Rubrimonas</taxon>
    </lineage>
</organism>
<proteinExistence type="inferred from homology"/>
<evidence type="ECO:0000256" key="2">
    <source>
        <dbReference type="ARBA" id="ARBA00023002"/>
    </source>
</evidence>
<dbReference type="PRINTS" id="PR00080">
    <property type="entry name" value="SDRFAMILY"/>
</dbReference>
<reference evidence="4 5" key="1">
    <citation type="submission" date="2016-10" db="EMBL/GenBank/DDBJ databases">
        <authorList>
            <person name="de Groot N.N."/>
        </authorList>
    </citation>
    <scope>NUCLEOTIDE SEQUENCE [LARGE SCALE GENOMIC DNA]</scope>
    <source>
        <strain evidence="4 5">DSM 15345</strain>
    </source>
</reference>
<dbReference type="SMART" id="SM00822">
    <property type="entry name" value="PKS_KR"/>
    <property type="match status" value="1"/>
</dbReference>
<dbReference type="PRINTS" id="PR00081">
    <property type="entry name" value="GDHRDH"/>
</dbReference>
<dbReference type="PANTHER" id="PTHR42760">
    <property type="entry name" value="SHORT-CHAIN DEHYDROGENASES/REDUCTASES FAMILY MEMBER"/>
    <property type="match status" value="1"/>
</dbReference>
<evidence type="ECO:0000256" key="1">
    <source>
        <dbReference type="ARBA" id="ARBA00006484"/>
    </source>
</evidence>
<dbReference type="PANTHER" id="PTHR42760:SF133">
    <property type="entry name" value="3-OXOACYL-[ACYL-CARRIER-PROTEIN] REDUCTASE"/>
    <property type="match status" value="1"/>
</dbReference>
<dbReference type="GO" id="GO:0048038">
    <property type="term" value="F:quinone binding"/>
    <property type="evidence" value="ECO:0007669"/>
    <property type="project" value="TreeGrafter"/>
</dbReference>
<name>A0A1H3Z566_9RHOB</name>
<keyword evidence="5" id="KW-1185">Reference proteome</keyword>
<dbReference type="GO" id="GO:0006633">
    <property type="term" value="P:fatty acid biosynthetic process"/>
    <property type="evidence" value="ECO:0007669"/>
    <property type="project" value="TreeGrafter"/>
</dbReference>
<dbReference type="InterPro" id="IPR020904">
    <property type="entry name" value="Sc_DH/Rdtase_CS"/>
</dbReference>
<dbReference type="InterPro" id="IPR002347">
    <property type="entry name" value="SDR_fam"/>
</dbReference>
<dbReference type="OrthoDB" id="9796652at2"/>